<keyword evidence="6" id="KW-0472">Membrane</keyword>
<dbReference type="InterPro" id="IPR013552">
    <property type="entry name" value="Thioester_dom"/>
</dbReference>
<feature type="domain" description="Gram-positive cocci surface proteins LPxTG" evidence="8">
    <location>
        <begin position="367"/>
        <end position="402"/>
    </location>
</feature>
<feature type="compositionally biased region" description="Polar residues" evidence="5">
    <location>
        <begin position="220"/>
        <end position="229"/>
    </location>
</feature>
<keyword evidence="6" id="KW-0812">Transmembrane</keyword>
<evidence type="ECO:0000256" key="2">
    <source>
        <dbReference type="ARBA" id="ARBA00022525"/>
    </source>
</evidence>
<evidence type="ECO:0000259" key="8">
    <source>
        <dbReference type="PROSITE" id="PS50847"/>
    </source>
</evidence>
<organism evidence="9 10">
    <name type="scientific">Actinocatenispora comari</name>
    <dbReference type="NCBI Taxonomy" id="2807577"/>
    <lineage>
        <taxon>Bacteria</taxon>
        <taxon>Bacillati</taxon>
        <taxon>Actinomycetota</taxon>
        <taxon>Actinomycetes</taxon>
        <taxon>Micromonosporales</taxon>
        <taxon>Micromonosporaceae</taxon>
        <taxon>Actinocatenispora</taxon>
    </lineage>
</organism>
<feature type="signal peptide" evidence="7">
    <location>
        <begin position="1"/>
        <end position="32"/>
    </location>
</feature>
<keyword evidence="6" id="KW-1133">Transmembrane helix</keyword>
<dbReference type="PROSITE" id="PS50847">
    <property type="entry name" value="GRAM_POS_ANCHORING"/>
    <property type="match status" value="1"/>
</dbReference>
<evidence type="ECO:0000313" key="10">
    <source>
        <dbReference type="Proteomes" id="UP000614996"/>
    </source>
</evidence>
<comment type="caution">
    <text evidence="9">The sequence shown here is derived from an EMBL/GenBank/DDBJ whole genome shotgun (WGS) entry which is preliminary data.</text>
</comment>
<dbReference type="Pfam" id="PF08341">
    <property type="entry name" value="TED"/>
    <property type="match status" value="1"/>
</dbReference>
<keyword evidence="3 7" id="KW-0732">Signal</keyword>
<dbReference type="InterPro" id="IPR023849">
    <property type="entry name" value="TQXA_dom"/>
</dbReference>
<sequence>MFAGKSRRRGFGLRAAVVLAATGALVFGGAAAASAKGDDGAKPNSSVKPNSDLPAGVAKIGVKGEVLVNTSAGRQPTPVAEFSLTFTNGDVRDAYCIDYHHPAGKGGTEYTAGKWDTSNVKNLPKIQWILSNSFPNVKDPAEVLKAAKVDTTGMKAREMELDAFAGTQTAIWHYSDGVELTGRYSGRNGLSEADYAAVKAVHDYLVDNAQKGSEPPAPQVSISPKQASGHTGEKVGPFTVTATGVKDVSVTTGNGQVVDADGKPVTSLGNGDKFWVKTDSAGSVTVTASGNGALPTGSVFMVKGHENEFQKLILADTATQKVGATVTVTVTAQPSASPTTAAPSASPSETSAAPASPSASGTAGGGLPVTGTSLPIIIGVALVLLVGGGAAVFMARRRRLTH</sequence>
<protein>
    <recommendedName>
        <fullName evidence="8">Gram-positive cocci surface proteins LPxTG domain-containing protein</fullName>
    </recommendedName>
</protein>
<dbReference type="InterPro" id="IPR019931">
    <property type="entry name" value="LPXTG_anchor"/>
</dbReference>
<feature type="region of interest" description="Disordered" evidence="5">
    <location>
        <begin position="34"/>
        <end position="53"/>
    </location>
</feature>
<feature type="region of interest" description="Disordered" evidence="5">
    <location>
        <begin position="333"/>
        <end position="364"/>
    </location>
</feature>
<accession>A0A8J4AFB9</accession>
<evidence type="ECO:0000256" key="5">
    <source>
        <dbReference type="SAM" id="MobiDB-lite"/>
    </source>
</evidence>
<keyword evidence="10" id="KW-1185">Reference proteome</keyword>
<feature type="region of interest" description="Disordered" evidence="5">
    <location>
        <begin position="210"/>
        <end position="232"/>
    </location>
</feature>
<dbReference type="NCBIfam" id="TIGR03934">
    <property type="entry name" value="TQXA_dom"/>
    <property type="match status" value="1"/>
</dbReference>
<keyword evidence="4" id="KW-0572">Peptidoglycan-anchor</keyword>
<evidence type="ECO:0000313" key="9">
    <source>
        <dbReference type="EMBL" id="GIL27588.1"/>
    </source>
</evidence>
<gene>
    <name evidence="9" type="ORF">NUM_28420</name>
</gene>
<evidence type="ECO:0000256" key="6">
    <source>
        <dbReference type="SAM" id="Phobius"/>
    </source>
</evidence>
<reference evidence="10" key="1">
    <citation type="journal article" date="2021" name="Int. J. Syst. Evol. Microbiol.">
        <title>Actinocatenispora comari sp. nov., an endophytic actinomycete isolated from aerial parts of Comarum salesowianum.</title>
        <authorList>
            <person name="Oyunbileg N."/>
            <person name="Iizaka Y."/>
            <person name="Hamada M."/>
            <person name="Davaapurev B.O."/>
            <person name="Fukumoto A."/>
            <person name="Tsetseg B."/>
            <person name="Kato F."/>
            <person name="Tamura T."/>
            <person name="Batkhuu J."/>
            <person name="Anzai Y."/>
        </authorList>
    </citation>
    <scope>NUCLEOTIDE SEQUENCE [LARGE SCALE GENOMIC DNA]</scope>
    <source>
        <strain evidence="10">NUM-2625</strain>
    </source>
</reference>
<dbReference type="Proteomes" id="UP000614996">
    <property type="component" value="Unassembled WGS sequence"/>
</dbReference>
<keyword evidence="1" id="KW-0134">Cell wall</keyword>
<evidence type="ECO:0000256" key="3">
    <source>
        <dbReference type="ARBA" id="ARBA00022729"/>
    </source>
</evidence>
<dbReference type="AlphaFoldDB" id="A0A8J4AFB9"/>
<proteinExistence type="predicted"/>
<dbReference type="RefSeq" id="WP_207125334.1">
    <property type="nucleotide sequence ID" value="NZ_BOPO01000049.1"/>
</dbReference>
<dbReference type="EMBL" id="BOPO01000049">
    <property type="protein sequence ID" value="GIL27588.1"/>
    <property type="molecule type" value="Genomic_DNA"/>
</dbReference>
<evidence type="ECO:0000256" key="7">
    <source>
        <dbReference type="SAM" id="SignalP"/>
    </source>
</evidence>
<feature type="transmembrane region" description="Helical" evidence="6">
    <location>
        <begin position="376"/>
        <end position="395"/>
    </location>
</feature>
<feature type="compositionally biased region" description="Low complexity" evidence="5">
    <location>
        <begin position="333"/>
        <end position="361"/>
    </location>
</feature>
<evidence type="ECO:0000256" key="4">
    <source>
        <dbReference type="ARBA" id="ARBA00023088"/>
    </source>
</evidence>
<name>A0A8J4AFB9_9ACTN</name>
<dbReference type="Gene3D" id="1.10.150.480">
    <property type="match status" value="1"/>
</dbReference>
<keyword evidence="2" id="KW-0964">Secreted</keyword>
<evidence type="ECO:0000256" key="1">
    <source>
        <dbReference type="ARBA" id="ARBA00022512"/>
    </source>
</evidence>
<feature type="chain" id="PRO_5035267013" description="Gram-positive cocci surface proteins LPxTG domain-containing protein" evidence="7">
    <location>
        <begin position="33"/>
        <end position="402"/>
    </location>
</feature>